<organism evidence="2 3">
    <name type="scientific">Acer saccharum</name>
    <name type="common">Sugar maple</name>
    <dbReference type="NCBI Taxonomy" id="4024"/>
    <lineage>
        <taxon>Eukaryota</taxon>
        <taxon>Viridiplantae</taxon>
        <taxon>Streptophyta</taxon>
        <taxon>Embryophyta</taxon>
        <taxon>Tracheophyta</taxon>
        <taxon>Spermatophyta</taxon>
        <taxon>Magnoliopsida</taxon>
        <taxon>eudicotyledons</taxon>
        <taxon>Gunneridae</taxon>
        <taxon>Pentapetalae</taxon>
        <taxon>rosids</taxon>
        <taxon>malvids</taxon>
        <taxon>Sapindales</taxon>
        <taxon>Sapindaceae</taxon>
        <taxon>Hippocastanoideae</taxon>
        <taxon>Acereae</taxon>
        <taxon>Acer</taxon>
    </lineage>
</organism>
<accession>A0AA39RYX0</accession>
<evidence type="ECO:0000313" key="3">
    <source>
        <dbReference type="Proteomes" id="UP001168877"/>
    </source>
</evidence>
<proteinExistence type="predicted"/>
<feature type="region of interest" description="Disordered" evidence="1">
    <location>
        <begin position="1"/>
        <end position="81"/>
    </location>
</feature>
<evidence type="ECO:0000256" key="1">
    <source>
        <dbReference type="SAM" id="MobiDB-lite"/>
    </source>
</evidence>
<keyword evidence="3" id="KW-1185">Reference proteome</keyword>
<feature type="compositionally biased region" description="Polar residues" evidence="1">
    <location>
        <begin position="67"/>
        <end position="81"/>
    </location>
</feature>
<gene>
    <name evidence="2" type="ORF">LWI29_026584</name>
</gene>
<feature type="compositionally biased region" description="Low complexity" evidence="1">
    <location>
        <begin position="188"/>
        <end position="200"/>
    </location>
</feature>
<dbReference type="Proteomes" id="UP001168877">
    <property type="component" value="Unassembled WGS sequence"/>
</dbReference>
<protein>
    <submittedName>
        <fullName evidence="2">Uncharacterized protein</fullName>
    </submittedName>
</protein>
<reference evidence="2" key="2">
    <citation type="submission" date="2023-06" db="EMBL/GenBank/DDBJ databases">
        <authorList>
            <person name="Swenson N.G."/>
            <person name="Wegrzyn J.L."/>
            <person name="Mcevoy S.L."/>
        </authorList>
    </citation>
    <scope>NUCLEOTIDE SEQUENCE</scope>
    <source>
        <strain evidence="2">NS2018</strain>
        <tissue evidence="2">Leaf</tissue>
    </source>
</reference>
<reference evidence="2" key="1">
    <citation type="journal article" date="2022" name="Plant J.">
        <title>Strategies of tolerance reflected in two North American maple genomes.</title>
        <authorList>
            <person name="McEvoy S.L."/>
            <person name="Sezen U.U."/>
            <person name="Trouern-Trend A."/>
            <person name="McMahon S.M."/>
            <person name="Schaberg P.G."/>
            <person name="Yang J."/>
            <person name="Wegrzyn J.L."/>
            <person name="Swenson N.G."/>
        </authorList>
    </citation>
    <scope>NUCLEOTIDE SEQUENCE</scope>
    <source>
        <strain evidence="2">NS2018</strain>
    </source>
</reference>
<dbReference type="EMBL" id="JAUESC010000383">
    <property type="protein sequence ID" value="KAK0585307.1"/>
    <property type="molecule type" value="Genomic_DNA"/>
</dbReference>
<evidence type="ECO:0000313" key="2">
    <source>
        <dbReference type="EMBL" id="KAK0585307.1"/>
    </source>
</evidence>
<feature type="region of interest" description="Disordered" evidence="1">
    <location>
        <begin position="187"/>
        <end position="207"/>
    </location>
</feature>
<comment type="caution">
    <text evidence="2">The sequence shown here is derived from an EMBL/GenBank/DDBJ whole genome shotgun (WGS) entry which is preliminary data.</text>
</comment>
<sequence>MNTIPSSSPSPSPSSPCVTIGPNSFMPSVGNLNAGGDNSQKELRVYSRRPKPQKVELIPPDTEQKSEPSISSEVPGNSESNSLLTQLNSFEDLNLPIAVRKGTRSCTHHSIVDYVSYHKLSPSFKVFVSNLSSVEIPNDSTDLPISMTTNGAGDRNPIGGDRGVEALWAAVEETRQQVAQIRDMLVGANPNANNRPPVNRTRAEGFA</sequence>
<dbReference type="AlphaFoldDB" id="A0AA39RYX0"/>
<name>A0AA39RYX0_ACESA</name>